<dbReference type="AlphaFoldDB" id="A0A9E7G162"/>
<organism evidence="9 10">
    <name type="scientific">Musa troglodytarum</name>
    <name type="common">fe'i banana</name>
    <dbReference type="NCBI Taxonomy" id="320322"/>
    <lineage>
        <taxon>Eukaryota</taxon>
        <taxon>Viridiplantae</taxon>
        <taxon>Streptophyta</taxon>
        <taxon>Embryophyta</taxon>
        <taxon>Tracheophyta</taxon>
        <taxon>Spermatophyta</taxon>
        <taxon>Magnoliopsida</taxon>
        <taxon>Liliopsida</taxon>
        <taxon>Zingiberales</taxon>
        <taxon>Musaceae</taxon>
        <taxon>Musa</taxon>
    </lineage>
</organism>
<sequence>MELGLGLAQTTARTCAFHHAGFSETSDLPVIDKGGNHRQIPSPSPFSHRCLRSSLPWNPTLHPVQRPPPNALRLLQSPDGWRHRIKPCRIQSDKKESHRSRGIRNMMNRMVRLTQTHAEPKDQFVRVATSHEVPCFGQKKAPGLIGFRFWPDGGNAVDGLNRVRLKDFFLRPLSLVILSVQHTSAFMDGDGGMGMRNWAYYEQTLKGNLGLQLMSPVAAERESTKPLLSNGGFLRRDCDVAEPSVPMGFMRNGWINYRENKMVHMLPLNHGYSVLPDAHGVHAPSMIQQMVPPPKDEKVPAMENETVTAKEAPLKKRSQAQARSCKPSKPKKPKKVPTPKDETNGRSGGRGRAIKKNTDIVINGFDLDISRIPTPVCSCTGTLRQCYRWGVGGWQSACCTTSISMYPLPMSTKRRGARICGRKMSQGAFKKVLEKLAGEGYNLSNPIDLRPYWAKHGTNKFVTIR</sequence>
<keyword evidence="3 7" id="KW-0805">Transcription regulation</keyword>
<evidence type="ECO:0000313" key="10">
    <source>
        <dbReference type="Proteomes" id="UP001055439"/>
    </source>
</evidence>
<dbReference type="InterPro" id="IPR010409">
    <property type="entry name" value="GAGA-bd_tscrpt_act"/>
</dbReference>
<evidence type="ECO:0000256" key="6">
    <source>
        <dbReference type="ARBA" id="ARBA00023242"/>
    </source>
</evidence>
<evidence type="ECO:0000256" key="4">
    <source>
        <dbReference type="ARBA" id="ARBA00023125"/>
    </source>
</evidence>
<dbReference type="EMBL" id="CP097507">
    <property type="protein sequence ID" value="URE06931.1"/>
    <property type="molecule type" value="Genomic_DNA"/>
</dbReference>
<dbReference type="OrthoDB" id="1903765at2759"/>
<feature type="compositionally biased region" description="Basic residues" evidence="8">
    <location>
        <begin position="326"/>
        <end position="337"/>
    </location>
</feature>
<keyword evidence="4 7" id="KW-0238">DNA-binding</keyword>
<proteinExistence type="inferred from homology"/>
<dbReference type="SMART" id="SM01226">
    <property type="entry name" value="GAGA_bind"/>
    <property type="match status" value="1"/>
</dbReference>
<comment type="similarity">
    <text evidence="2 7">Belongs to the BBR/BPC family.</text>
</comment>
<evidence type="ECO:0000256" key="3">
    <source>
        <dbReference type="ARBA" id="ARBA00023015"/>
    </source>
</evidence>
<evidence type="ECO:0000313" key="9">
    <source>
        <dbReference type="EMBL" id="URE06931.1"/>
    </source>
</evidence>
<dbReference type="GO" id="GO:0043565">
    <property type="term" value="F:sequence-specific DNA binding"/>
    <property type="evidence" value="ECO:0007669"/>
    <property type="project" value="TreeGrafter"/>
</dbReference>
<protein>
    <recommendedName>
        <fullName evidence="7">GAGA-binding transcriptional activator</fullName>
    </recommendedName>
</protein>
<dbReference type="Proteomes" id="UP001055439">
    <property type="component" value="Chromosome 5"/>
</dbReference>
<name>A0A9E7G162_9LILI</name>
<evidence type="ECO:0000256" key="2">
    <source>
        <dbReference type="ARBA" id="ARBA00007911"/>
    </source>
</evidence>
<reference evidence="9" key="1">
    <citation type="submission" date="2022-05" db="EMBL/GenBank/DDBJ databases">
        <title>The Musa troglodytarum L. genome provides insights into the mechanism of non-climacteric behaviour and enrichment of carotenoids.</title>
        <authorList>
            <person name="Wang J."/>
        </authorList>
    </citation>
    <scope>NUCLEOTIDE SEQUENCE</scope>
    <source>
        <tissue evidence="9">Leaf</tissue>
    </source>
</reference>
<evidence type="ECO:0000256" key="5">
    <source>
        <dbReference type="ARBA" id="ARBA00023163"/>
    </source>
</evidence>
<dbReference type="GO" id="GO:0005634">
    <property type="term" value="C:nucleus"/>
    <property type="evidence" value="ECO:0007669"/>
    <property type="project" value="UniProtKB-SubCell"/>
</dbReference>
<comment type="subcellular location">
    <subcellularLocation>
        <location evidence="1 7">Nucleus</location>
    </subcellularLocation>
</comment>
<evidence type="ECO:0000256" key="7">
    <source>
        <dbReference type="RuleBase" id="RU367160"/>
    </source>
</evidence>
<gene>
    <name evidence="9" type="ORF">MUK42_19709</name>
</gene>
<evidence type="ECO:0000256" key="1">
    <source>
        <dbReference type="ARBA" id="ARBA00004123"/>
    </source>
</evidence>
<feature type="region of interest" description="Disordered" evidence="8">
    <location>
        <begin position="307"/>
        <end position="353"/>
    </location>
</feature>
<keyword evidence="6 7" id="KW-0539">Nucleus</keyword>
<dbReference type="PANTHER" id="PTHR31421:SF22">
    <property type="entry name" value="PROTEIN BASIC PENTACYSTEINE3"/>
    <property type="match status" value="1"/>
</dbReference>
<dbReference type="PANTHER" id="PTHR31421">
    <property type="entry name" value="PROTEIN BASIC PENTACYSTEINE3"/>
    <property type="match status" value="1"/>
</dbReference>
<keyword evidence="5 7" id="KW-0804">Transcription</keyword>
<comment type="function">
    <text evidence="7">Transcriptional regulator that specifically binds to GA-rich elements (GAGA-repeats) present in regulatory sequences of genes involved in developmental processes.</text>
</comment>
<dbReference type="GO" id="GO:0009723">
    <property type="term" value="P:response to ethylene"/>
    <property type="evidence" value="ECO:0007669"/>
    <property type="project" value="TreeGrafter"/>
</dbReference>
<dbReference type="GO" id="GO:0003700">
    <property type="term" value="F:DNA-binding transcription factor activity"/>
    <property type="evidence" value="ECO:0007669"/>
    <property type="project" value="UniProtKB-UniRule"/>
</dbReference>
<keyword evidence="10" id="KW-1185">Reference proteome</keyword>
<dbReference type="Pfam" id="PF06217">
    <property type="entry name" value="GAGA_bind"/>
    <property type="match status" value="1"/>
</dbReference>
<evidence type="ECO:0000256" key="8">
    <source>
        <dbReference type="SAM" id="MobiDB-lite"/>
    </source>
</evidence>
<accession>A0A9E7G162</accession>